<protein>
    <submittedName>
        <fullName evidence="2">Uncharacterized protein</fullName>
    </submittedName>
</protein>
<dbReference type="HOGENOM" id="CLU_1626883_0_0_1"/>
<accession>E9CW94</accession>
<dbReference type="VEuPathDB" id="FungiDB:CPSG_01727"/>
<dbReference type="Proteomes" id="UP000002497">
    <property type="component" value="Unassembled WGS sequence"/>
</dbReference>
<keyword evidence="1" id="KW-0812">Transmembrane</keyword>
<evidence type="ECO:0000256" key="1">
    <source>
        <dbReference type="SAM" id="Phobius"/>
    </source>
</evidence>
<keyword evidence="1" id="KW-0472">Membrane</keyword>
<evidence type="ECO:0000313" key="3">
    <source>
        <dbReference type="Proteomes" id="UP000002497"/>
    </source>
</evidence>
<reference evidence="3" key="1">
    <citation type="journal article" date="2010" name="Genome Res.">
        <title>Population genomic sequencing of Coccidioides fungi reveals recent hybridization and transposon control.</title>
        <authorList>
            <person name="Neafsey D.E."/>
            <person name="Barker B.M."/>
            <person name="Sharpton T.J."/>
            <person name="Stajich J.E."/>
            <person name="Park D.J."/>
            <person name="Whiston E."/>
            <person name="Hung C.-Y."/>
            <person name="McMahan C."/>
            <person name="White J."/>
            <person name="Sykes S."/>
            <person name="Heiman D."/>
            <person name="Young S."/>
            <person name="Zeng Q."/>
            <person name="Abouelleil A."/>
            <person name="Aftuck L."/>
            <person name="Bessette D."/>
            <person name="Brown A."/>
            <person name="FitzGerald M."/>
            <person name="Lui A."/>
            <person name="Macdonald J.P."/>
            <person name="Priest M."/>
            <person name="Orbach M.J."/>
            <person name="Galgiani J.N."/>
            <person name="Kirkland T.N."/>
            <person name="Cole G.T."/>
            <person name="Birren B.W."/>
            <person name="Henn M.R."/>
            <person name="Taylor J.W."/>
            <person name="Rounsley S.D."/>
        </authorList>
    </citation>
    <scope>NUCLEOTIDE SEQUENCE [LARGE SCALE GENOMIC DNA]</scope>
    <source>
        <strain evidence="3">RMSCC 757 / Silveira</strain>
    </source>
</reference>
<evidence type="ECO:0000313" key="2">
    <source>
        <dbReference type="EMBL" id="EFW21571.1"/>
    </source>
</evidence>
<reference evidence="3" key="2">
    <citation type="submission" date="2010-03" db="EMBL/GenBank/DDBJ databases">
        <title>The genome sequence of Coccidioides posadasii strain Silveira.</title>
        <authorList>
            <consortium name="The Broad Institute Genome Sequencing Center for Infectious Disease"/>
            <person name="Neafsey D."/>
            <person name="Orbach M."/>
            <person name="Henn M.R."/>
            <person name="Cole G.T."/>
            <person name="Galgiani J."/>
            <person name="Gardner M.J."/>
            <person name="Kirkland T.N."/>
            <person name="Taylor J.W."/>
            <person name="Young S.K."/>
            <person name="Zeng Q."/>
            <person name="Koehrsen M."/>
            <person name="Alvarado L."/>
            <person name="Berlin A."/>
            <person name="Borenstein D."/>
            <person name="Chapman S.B."/>
            <person name="Chen Z."/>
            <person name="Engels R."/>
            <person name="Freedman E."/>
            <person name="Gellesch M."/>
            <person name="Goldberg J."/>
            <person name="Griggs A."/>
            <person name="Gujja S."/>
            <person name="Heilman E."/>
            <person name="Heiman D."/>
            <person name="Howarth C."/>
            <person name="Jen D."/>
            <person name="Larson L."/>
            <person name="Mehta T."/>
            <person name="Neiman D."/>
            <person name="Park D."/>
            <person name="Pearson M."/>
            <person name="Richards J."/>
            <person name="Roberts A."/>
            <person name="Saif S."/>
            <person name="Shea T."/>
            <person name="Shenoy N."/>
            <person name="Sisk P."/>
            <person name="Stolte C."/>
            <person name="Sykes S."/>
            <person name="Walk T."/>
            <person name="White J."/>
            <person name="Yandava C."/>
            <person name="Haas B."/>
            <person name="Nusbaum C."/>
            <person name="Birren B."/>
        </authorList>
    </citation>
    <scope>NUCLEOTIDE SEQUENCE [LARGE SCALE GENOMIC DNA]</scope>
    <source>
        <strain evidence="3">RMSCC 757 / Silveira</strain>
    </source>
</reference>
<keyword evidence="1" id="KW-1133">Transmembrane helix</keyword>
<name>E9CW94_COCPS</name>
<dbReference type="EMBL" id="GL636487">
    <property type="protein sequence ID" value="EFW21571.1"/>
    <property type="molecule type" value="Genomic_DNA"/>
</dbReference>
<dbReference type="AlphaFoldDB" id="E9CW94"/>
<keyword evidence="3" id="KW-1185">Reference proteome</keyword>
<proteinExistence type="predicted"/>
<feature type="transmembrane region" description="Helical" evidence="1">
    <location>
        <begin position="12"/>
        <end position="31"/>
    </location>
</feature>
<feature type="transmembrane region" description="Helical" evidence="1">
    <location>
        <begin position="38"/>
        <end position="56"/>
    </location>
</feature>
<gene>
    <name evidence="2" type="ORF">CPSG_01727</name>
</gene>
<organism evidence="3">
    <name type="scientific">Coccidioides posadasii (strain RMSCC 757 / Silveira)</name>
    <name type="common">Valley fever fungus</name>
    <dbReference type="NCBI Taxonomy" id="443226"/>
    <lineage>
        <taxon>Eukaryota</taxon>
        <taxon>Fungi</taxon>
        <taxon>Dikarya</taxon>
        <taxon>Ascomycota</taxon>
        <taxon>Pezizomycotina</taxon>
        <taxon>Eurotiomycetes</taxon>
        <taxon>Eurotiomycetidae</taxon>
        <taxon>Onygenales</taxon>
        <taxon>Onygenaceae</taxon>
        <taxon>Coccidioides</taxon>
    </lineage>
</organism>
<sequence length="163" mass="18850">MGDVTFQHPFSWRFPFFSFYLFIYLFLVVPAEFWGYRLCFVLLWFLCISANLFVSWCYCQGRLVSVCTRRTESLLFGHARKVPFGYDVSLFSHSPALSCFSSLLVSKRKGSELLLWAVLIQPAMIAGMKAEWCLFQTQRKTQQSGSFLLFRQTSPFLLLSASS</sequence>